<accession>A0ABU2Y2A2</accession>
<dbReference type="PANTHER" id="PTHR42756">
    <property type="entry name" value="TRANSCRIPTIONAL REGULATOR, MARR"/>
    <property type="match status" value="1"/>
</dbReference>
<name>A0ABU2Y2A2_9FLAO</name>
<keyword evidence="1" id="KW-0805">Transcription regulation</keyword>
<proteinExistence type="predicted"/>
<feature type="domain" description="HTH marR-type" evidence="4">
    <location>
        <begin position="1"/>
        <end position="138"/>
    </location>
</feature>
<keyword evidence="6" id="KW-1185">Reference proteome</keyword>
<dbReference type="PROSITE" id="PS50995">
    <property type="entry name" value="HTH_MARR_2"/>
    <property type="match status" value="1"/>
</dbReference>
<dbReference type="RefSeq" id="WP_311591755.1">
    <property type="nucleotide sequence ID" value="NZ_JAVRHV010000001.1"/>
</dbReference>
<dbReference type="SMART" id="SM00347">
    <property type="entry name" value="HTH_MARR"/>
    <property type="match status" value="1"/>
</dbReference>
<comment type="caution">
    <text evidence="5">The sequence shown here is derived from an EMBL/GenBank/DDBJ whole genome shotgun (WGS) entry which is preliminary data.</text>
</comment>
<evidence type="ECO:0000256" key="3">
    <source>
        <dbReference type="ARBA" id="ARBA00023163"/>
    </source>
</evidence>
<dbReference type="InterPro" id="IPR036390">
    <property type="entry name" value="WH_DNA-bd_sf"/>
</dbReference>
<protein>
    <submittedName>
        <fullName evidence="5">MarR family winged helix-turn-helix transcriptional regulator</fullName>
    </submittedName>
</protein>
<dbReference type="InterPro" id="IPR036388">
    <property type="entry name" value="WH-like_DNA-bd_sf"/>
</dbReference>
<evidence type="ECO:0000259" key="4">
    <source>
        <dbReference type="PROSITE" id="PS50995"/>
    </source>
</evidence>
<reference evidence="5 6" key="1">
    <citation type="submission" date="2023-09" db="EMBL/GenBank/DDBJ databases">
        <authorList>
            <person name="Rey-Velasco X."/>
        </authorList>
    </citation>
    <scope>NUCLEOTIDE SEQUENCE [LARGE SCALE GENOMIC DNA]</scope>
    <source>
        <strain evidence="5 6">P050</strain>
    </source>
</reference>
<dbReference type="SUPFAM" id="SSF46785">
    <property type="entry name" value="Winged helix' DNA-binding domain"/>
    <property type="match status" value="1"/>
</dbReference>
<dbReference type="Gene3D" id="1.10.10.10">
    <property type="entry name" value="Winged helix-like DNA-binding domain superfamily/Winged helix DNA-binding domain"/>
    <property type="match status" value="1"/>
</dbReference>
<dbReference type="Proteomes" id="UP001252186">
    <property type="component" value="Unassembled WGS sequence"/>
</dbReference>
<organism evidence="5 6">
    <name type="scientific">Urechidicola vernalis</name>
    <dbReference type="NCBI Taxonomy" id="3075600"/>
    <lineage>
        <taxon>Bacteria</taxon>
        <taxon>Pseudomonadati</taxon>
        <taxon>Bacteroidota</taxon>
        <taxon>Flavobacteriia</taxon>
        <taxon>Flavobacteriales</taxon>
        <taxon>Flavobacteriaceae</taxon>
        <taxon>Urechidicola</taxon>
    </lineage>
</organism>
<evidence type="ECO:0000313" key="5">
    <source>
        <dbReference type="EMBL" id="MDT0551936.1"/>
    </source>
</evidence>
<dbReference type="EMBL" id="JAVRHV010000001">
    <property type="protein sequence ID" value="MDT0551936.1"/>
    <property type="molecule type" value="Genomic_DNA"/>
</dbReference>
<gene>
    <name evidence="5" type="ORF">RM519_01640</name>
</gene>
<keyword evidence="2" id="KW-0238">DNA-binding</keyword>
<sequence>MDFQDTLGPWMGKTMKLMDIYFHDYFKQNNIDISKKQWIILKVLSDEDGRVQNDLAFVTNRDKTSLTRLLSGMEKKNLVARIPSKLDKRINHIHLTKNGNLLYQKTKPIIQQLLNNIQEPLTETEIRDTIRVMQKLKEHLITKIDSCDSN</sequence>
<dbReference type="InterPro" id="IPR000835">
    <property type="entry name" value="HTH_MarR-typ"/>
</dbReference>
<dbReference type="PANTHER" id="PTHR42756:SF1">
    <property type="entry name" value="TRANSCRIPTIONAL REPRESSOR OF EMRAB OPERON"/>
    <property type="match status" value="1"/>
</dbReference>
<evidence type="ECO:0000256" key="1">
    <source>
        <dbReference type="ARBA" id="ARBA00023015"/>
    </source>
</evidence>
<dbReference type="PRINTS" id="PR00598">
    <property type="entry name" value="HTHMARR"/>
</dbReference>
<evidence type="ECO:0000256" key="2">
    <source>
        <dbReference type="ARBA" id="ARBA00023125"/>
    </source>
</evidence>
<evidence type="ECO:0000313" key="6">
    <source>
        <dbReference type="Proteomes" id="UP001252186"/>
    </source>
</evidence>
<dbReference type="Pfam" id="PF12802">
    <property type="entry name" value="MarR_2"/>
    <property type="match status" value="1"/>
</dbReference>
<keyword evidence="3" id="KW-0804">Transcription</keyword>